<feature type="compositionally biased region" description="Basic and acidic residues" evidence="1">
    <location>
        <begin position="21"/>
        <end position="33"/>
    </location>
</feature>
<keyword evidence="3" id="KW-1185">Reference proteome</keyword>
<comment type="caution">
    <text evidence="2">The sequence shown here is derived from an EMBL/GenBank/DDBJ whole genome shotgun (WGS) entry which is preliminary data.</text>
</comment>
<evidence type="ECO:0000256" key="1">
    <source>
        <dbReference type="SAM" id="MobiDB-lite"/>
    </source>
</evidence>
<organism evidence="2 3">
    <name type="scientific">Pleuronectes platessa</name>
    <name type="common">European plaice</name>
    <dbReference type="NCBI Taxonomy" id="8262"/>
    <lineage>
        <taxon>Eukaryota</taxon>
        <taxon>Metazoa</taxon>
        <taxon>Chordata</taxon>
        <taxon>Craniata</taxon>
        <taxon>Vertebrata</taxon>
        <taxon>Euteleostomi</taxon>
        <taxon>Actinopterygii</taxon>
        <taxon>Neopterygii</taxon>
        <taxon>Teleostei</taxon>
        <taxon>Neoteleostei</taxon>
        <taxon>Acanthomorphata</taxon>
        <taxon>Carangaria</taxon>
        <taxon>Pleuronectiformes</taxon>
        <taxon>Pleuronectoidei</taxon>
        <taxon>Pleuronectidae</taxon>
        <taxon>Pleuronectes</taxon>
    </lineage>
</organism>
<gene>
    <name evidence="2" type="ORF">PLEPLA_LOCUS10017</name>
</gene>
<dbReference type="EMBL" id="CADEAL010000563">
    <property type="protein sequence ID" value="CAB1422128.1"/>
    <property type="molecule type" value="Genomic_DNA"/>
</dbReference>
<evidence type="ECO:0000313" key="3">
    <source>
        <dbReference type="Proteomes" id="UP001153269"/>
    </source>
</evidence>
<feature type="region of interest" description="Disordered" evidence="1">
    <location>
        <begin position="270"/>
        <end position="297"/>
    </location>
</feature>
<name>A0A9N7U2H6_PLEPL</name>
<protein>
    <submittedName>
        <fullName evidence="2">Uncharacterized protein</fullName>
    </submittedName>
</protein>
<feature type="compositionally biased region" description="Low complexity" evidence="1">
    <location>
        <begin position="34"/>
        <end position="44"/>
    </location>
</feature>
<feature type="region of interest" description="Disordered" evidence="1">
    <location>
        <begin position="1"/>
        <end position="54"/>
    </location>
</feature>
<sequence>MGNQKVSEVKSESISSLTLRNKMDDVQREDDSRVSVPPRSHSSSFTTAHTPDDIISTRCPPVNSGGGLLDRIRTDLEVLKDLPVVQLIETCSEVQLHSDCCVMKDELCCNFLNEEQDETLWTLGLMAADPADSPTPRPPDMGNRFLKRSQLVSPVKLEPQVRFLTVFLVLNTISPVSCLSHCEATLVPGQHCECTDSFLKSFTLRVTLNQSPLKTGAAGDQTSNILISGQPALPHEPQLEYYPLSVESSLDWNLPEGVVLELHNLPDARNTKQQPISSDWELSSSSAPPGSQRTDHLPIALSPAESLAVSQWG</sequence>
<dbReference type="AlphaFoldDB" id="A0A9N7U2H6"/>
<accession>A0A9N7U2H6</accession>
<proteinExistence type="predicted"/>
<reference evidence="2" key="1">
    <citation type="submission" date="2020-03" db="EMBL/GenBank/DDBJ databases">
        <authorList>
            <person name="Weist P."/>
        </authorList>
    </citation>
    <scope>NUCLEOTIDE SEQUENCE</scope>
</reference>
<feature type="compositionally biased region" description="Polar residues" evidence="1">
    <location>
        <begin position="271"/>
        <end position="292"/>
    </location>
</feature>
<dbReference type="Proteomes" id="UP001153269">
    <property type="component" value="Unassembled WGS sequence"/>
</dbReference>
<evidence type="ECO:0000313" key="2">
    <source>
        <dbReference type="EMBL" id="CAB1422128.1"/>
    </source>
</evidence>